<feature type="signal peptide" evidence="2">
    <location>
        <begin position="1"/>
        <end position="20"/>
    </location>
</feature>
<dbReference type="SUPFAM" id="SSF56935">
    <property type="entry name" value="Porins"/>
    <property type="match status" value="1"/>
</dbReference>
<dbReference type="AlphaFoldDB" id="A0A7L4UMT9"/>
<evidence type="ECO:0000256" key="1">
    <source>
        <dbReference type="PROSITE-ProRule" id="PRU01360"/>
    </source>
</evidence>
<keyword evidence="1" id="KW-0998">Cell outer membrane</keyword>
<evidence type="ECO:0000313" key="3">
    <source>
        <dbReference type="EMBL" id="PVX49941.1"/>
    </source>
</evidence>
<comment type="subcellular location">
    <subcellularLocation>
        <location evidence="1">Cell outer membrane</location>
        <topology evidence="1">Multi-pass membrane protein</topology>
    </subcellularLocation>
</comment>
<keyword evidence="1" id="KW-0472">Membrane</keyword>
<comment type="similarity">
    <text evidence="1">Belongs to the TonB-dependent receptor family.</text>
</comment>
<dbReference type="Pfam" id="PF13715">
    <property type="entry name" value="CarbopepD_reg_2"/>
    <property type="match status" value="1"/>
</dbReference>
<protein>
    <submittedName>
        <fullName evidence="3">TonB-dependent SusC/RagA subfamily outer membrane receptor</fullName>
    </submittedName>
</protein>
<gene>
    <name evidence="3" type="ORF">C7377_1581</name>
</gene>
<keyword evidence="1" id="KW-0812">Transmembrane</keyword>
<sequence>MKRIIVSLLTFLLITLSANAKIKVTGKVIDKANKGIFGASVTVKNTTVGTVTDIEGNYSIEVPKKGDTLVFSMVGVPSVEKVCDGKNLINVQLNTMFDIAKSNKIMLFDETNTKVFEKQDVKLPDTKLNFKDFMSQAEYDKLADGEYFYVISVGKNLHVDYLTKGTPNGIKFTISKMLYKSKDIAGKKVFVEIDDKKIPVTDNTEIKGARIKLNSNRIKIIGKMPYRKSASLIIGDKEIPIDDRVDDSLDNDFLKMELHSPSENEETLIVMEKDTKKKNLFLKGKSGAPLYIIDGVFADATVLKEISPDSIRNITILKDKAAITLYGEKAKNGVILITTKK</sequence>
<dbReference type="GO" id="GO:0009279">
    <property type="term" value="C:cell outer membrane"/>
    <property type="evidence" value="ECO:0007669"/>
    <property type="project" value="UniProtKB-SubCell"/>
</dbReference>
<dbReference type="RefSeq" id="WP_116496802.1">
    <property type="nucleotide sequence ID" value="NZ_QENZ01000005.1"/>
</dbReference>
<dbReference type="InterPro" id="IPR039426">
    <property type="entry name" value="TonB-dep_rcpt-like"/>
</dbReference>
<keyword evidence="1" id="KW-0813">Transport</keyword>
<accession>A0A7L4UMT9</accession>
<reference evidence="3 4" key="1">
    <citation type="submission" date="2018-05" db="EMBL/GenBank/DDBJ databases">
        <title>Genomic Encyclopedia of Type Strains, Phase IV (KMG-IV): sequencing the most valuable type-strain genomes for metagenomic binning, comparative biology and taxonomic classification.</title>
        <authorList>
            <person name="Goeker M."/>
        </authorList>
    </citation>
    <scope>NUCLEOTIDE SEQUENCE [LARGE SCALE GENOMIC DNA]</scope>
    <source>
        <strain evidence="3 4">DSM 28579</strain>
    </source>
</reference>
<keyword evidence="3" id="KW-0675">Receptor</keyword>
<dbReference type="OrthoDB" id="9814002at2"/>
<proteinExistence type="inferred from homology"/>
<keyword evidence="1" id="KW-1134">Transmembrane beta strand</keyword>
<evidence type="ECO:0000313" key="4">
    <source>
        <dbReference type="Proteomes" id="UP000251835"/>
    </source>
</evidence>
<evidence type="ECO:0000256" key="2">
    <source>
        <dbReference type="SAM" id="SignalP"/>
    </source>
</evidence>
<dbReference type="Gene3D" id="2.170.130.10">
    <property type="entry name" value="TonB-dependent receptor, plug domain"/>
    <property type="match status" value="1"/>
</dbReference>
<dbReference type="InterPro" id="IPR037066">
    <property type="entry name" value="Plug_dom_sf"/>
</dbReference>
<comment type="caution">
    <text evidence="3">The sequence shown here is derived from an EMBL/GenBank/DDBJ whole genome shotgun (WGS) entry which is preliminary data.</text>
</comment>
<dbReference type="PROSITE" id="PS52016">
    <property type="entry name" value="TONB_DEPENDENT_REC_3"/>
    <property type="match status" value="1"/>
</dbReference>
<dbReference type="SUPFAM" id="SSF49464">
    <property type="entry name" value="Carboxypeptidase regulatory domain-like"/>
    <property type="match status" value="1"/>
</dbReference>
<keyword evidence="4" id="KW-1185">Reference proteome</keyword>
<dbReference type="Gene3D" id="2.60.40.1120">
    <property type="entry name" value="Carboxypeptidase-like, regulatory domain"/>
    <property type="match status" value="1"/>
</dbReference>
<dbReference type="EMBL" id="QENZ01000005">
    <property type="protein sequence ID" value="PVX49941.1"/>
    <property type="molecule type" value="Genomic_DNA"/>
</dbReference>
<keyword evidence="2" id="KW-0732">Signal</keyword>
<dbReference type="Proteomes" id="UP000251835">
    <property type="component" value="Unassembled WGS sequence"/>
</dbReference>
<name>A0A7L4UMT9_BALHA</name>
<organism evidence="3 4">
    <name type="scientific">Balneicella halophila</name>
    <dbReference type="NCBI Taxonomy" id="1537566"/>
    <lineage>
        <taxon>Bacteria</taxon>
        <taxon>Pseudomonadati</taxon>
        <taxon>Bacteroidota</taxon>
        <taxon>Bacteroidia</taxon>
        <taxon>Bacteroidales</taxon>
        <taxon>Balneicellaceae</taxon>
        <taxon>Balneicella</taxon>
    </lineage>
</organism>
<dbReference type="InterPro" id="IPR008969">
    <property type="entry name" value="CarboxyPept-like_regulatory"/>
</dbReference>
<feature type="chain" id="PRO_5029716638" evidence="2">
    <location>
        <begin position="21"/>
        <end position="341"/>
    </location>
</feature>